<dbReference type="InterPro" id="IPR016024">
    <property type="entry name" value="ARM-type_fold"/>
</dbReference>
<evidence type="ECO:0000313" key="3">
    <source>
        <dbReference type="Proteomes" id="UP000019804"/>
    </source>
</evidence>
<dbReference type="Gene3D" id="1.25.10.10">
    <property type="entry name" value="Leucine-rich Repeat Variant"/>
    <property type="match status" value="2"/>
</dbReference>
<name>A0A017S7N0_ASPRC</name>
<dbReference type="Proteomes" id="UP000019804">
    <property type="component" value="Unassembled WGS sequence"/>
</dbReference>
<evidence type="ECO:0000256" key="1">
    <source>
        <dbReference type="SAM" id="Coils"/>
    </source>
</evidence>
<keyword evidence="1" id="KW-0175">Coiled coil</keyword>
<sequence length="662" mass="73230">MNTAGEHSSTPDLQVSLQKPQAIACPSVKDILSETTVFPPCLPTERTEYLSAEEQTNLLTSLQETLKNLESENEADIEAFMDVRSTLDKIWSSNSDILVQAANLLANGSRNSSWRLPYGHSGILDFFLRLVSSSEITDNELLLHSLRLSGNSCADTDENRSIVVKDNYTLAIIRHLLNPGLTQVVIPVLYNTCMDFEPAHAQVAENMIAYILSKLIREGAFSDNEALLDYSYELIELAAEQGQGVERSPDGTISLLLELAIDKETTFSQSSCVVNSLVKYLENERFQNVCISNSMVERVLSALQRSLSLEVDRSSVGEAKAFVQLQLKLNQTLAELSGSELFAKFYPLDSPMFQTLKSWLTANEDQLQICSCVMLGNLARSDEVCEKMVCDLGLHKELISILKSDARGGVLHSSLGFLKNLAIAGDNRQRLGDAGIIPAISSLWRYETVPQVQFAATSMARQLIVSSYENVKRLLDTISEGNFLENEQTYLSLLLGLFEKTDSAPITTEIGRSVASICRTLIPKANEPETGVLLERLFSLHEHIARPIGAMITQTQWPVVRSEGWFALALMASCKQGTSAVMDCLQNMEVYPLLERTLSAGDSDSATETENIQRAKDRDNTIILVKELFSNDQGTLPEDWKSSLEGLMNGHVSRYLKGSEDS</sequence>
<organism evidence="2 3">
    <name type="scientific">Aspergillus ruber (strain CBS 135680)</name>
    <dbReference type="NCBI Taxonomy" id="1388766"/>
    <lineage>
        <taxon>Eukaryota</taxon>
        <taxon>Fungi</taxon>
        <taxon>Dikarya</taxon>
        <taxon>Ascomycota</taxon>
        <taxon>Pezizomycotina</taxon>
        <taxon>Eurotiomycetes</taxon>
        <taxon>Eurotiomycetidae</taxon>
        <taxon>Eurotiales</taxon>
        <taxon>Aspergillaceae</taxon>
        <taxon>Aspergillus</taxon>
        <taxon>Aspergillus subgen. Aspergillus</taxon>
    </lineage>
</organism>
<protein>
    <submittedName>
        <fullName evidence="2">ARM repeat-containing protein</fullName>
    </submittedName>
</protein>
<dbReference type="GeneID" id="63699901"/>
<dbReference type="AlphaFoldDB" id="A0A017S7N0"/>
<dbReference type="SUPFAM" id="SSF48371">
    <property type="entry name" value="ARM repeat"/>
    <property type="match status" value="1"/>
</dbReference>
<accession>A0A017S7N0</accession>
<dbReference type="InterPro" id="IPR040144">
    <property type="entry name" value="RAP1GDS1"/>
</dbReference>
<evidence type="ECO:0000313" key="2">
    <source>
        <dbReference type="EMBL" id="EYE92609.1"/>
    </source>
</evidence>
<gene>
    <name evidence="2" type="ORF">EURHEDRAFT_462102</name>
</gene>
<dbReference type="GO" id="GO:0005085">
    <property type="term" value="F:guanyl-nucleotide exchange factor activity"/>
    <property type="evidence" value="ECO:0007669"/>
    <property type="project" value="InterPro"/>
</dbReference>
<dbReference type="OrthoDB" id="26149at2759"/>
<dbReference type="HOGENOM" id="CLU_026731_1_0_1"/>
<dbReference type="STRING" id="1388766.A0A017S7N0"/>
<reference evidence="3" key="1">
    <citation type="journal article" date="2014" name="Nat. Commun.">
        <title>Genomic adaptations of the halophilic Dead Sea filamentous fungus Eurotium rubrum.</title>
        <authorList>
            <person name="Kis-Papo T."/>
            <person name="Weig A.R."/>
            <person name="Riley R."/>
            <person name="Persoh D."/>
            <person name="Salamov A."/>
            <person name="Sun H."/>
            <person name="Lipzen A."/>
            <person name="Wasser S.P."/>
            <person name="Rambold G."/>
            <person name="Grigoriev I.V."/>
            <person name="Nevo E."/>
        </authorList>
    </citation>
    <scope>NUCLEOTIDE SEQUENCE [LARGE SCALE GENOMIC DNA]</scope>
    <source>
        <strain evidence="3">CBS 135680</strain>
    </source>
</reference>
<feature type="coiled-coil region" evidence="1">
    <location>
        <begin position="52"/>
        <end position="79"/>
    </location>
</feature>
<dbReference type="InterPro" id="IPR011989">
    <property type="entry name" value="ARM-like"/>
</dbReference>
<keyword evidence="3" id="KW-1185">Reference proteome</keyword>
<dbReference type="RefSeq" id="XP_040636297.1">
    <property type="nucleotide sequence ID" value="XM_040784777.1"/>
</dbReference>
<proteinExistence type="predicted"/>
<dbReference type="PANTHER" id="PTHR10957">
    <property type="entry name" value="RAP1 GTPASE-GDP DISSOCIATION STIMULATOR 1"/>
    <property type="match status" value="1"/>
</dbReference>
<dbReference type="EMBL" id="KK088436">
    <property type="protein sequence ID" value="EYE92609.1"/>
    <property type="molecule type" value="Genomic_DNA"/>
</dbReference>